<proteinExistence type="predicted"/>
<gene>
    <name evidence="1" type="ORF">PENARI_c304G02103</name>
    <name evidence="2" type="ORF">PENARI_c304G08218</name>
</gene>
<name>A0A1F5KZG1_PENAI</name>
<evidence type="ECO:0000313" key="3">
    <source>
        <dbReference type="Proteomes" id="UP000177622"/>
    </source>
</evidence>
<reference evidence="2 3" key="1">
    <citation type="journal article" date="2016" name="Sci. Rep.">
        <title>Penicillium arizonense, a new, genome sequenced fungal species, reveals a high chemical diversity in secreted metabolites.</title>
        <authorList>
            <person name="Grijseels S."/>
            <person name="Nielsen J.C."/>
            <person name="Randelovic M."/>
            <person name="Nielsen J."/>
            <person name="Nielsen K.F."/>
            <person name="Workman M."/>
            <person name="Frisvad J.C."/>
        </authorList>
    </citation>
    <scope>NUCLEOTIDE SEQUENCE [LARGE SCALE GENOMIC DNA]</scope>
    <source>
        <strain evidence="2 3">CBS 141311</strain>
    </source>
</reference>
<dbReference type="EMBL" id="LXJU01000304">
    <property type="protein sequence ID" value="OGE46397.1"/>
    <property type="molecule type" value="Genomic_DNA"/>
</dbReference>
<feature type="non-terminal residue" evidence="2">
    <location>
        <position position="17"/>
    </location>
</feature>
<evidence type="ECO:0000313" key="1">
    <source>
        <dbReference type="EMBL" id="OGE46397.1"/>
    </source>
</evidence>
<dbReference type="AlphaFoldDB" id="A0A1F5KZG1"/>
<sequence>MNDLESWTEYRFPFYWT</sequence>
<dbReference type="Proteomes" id="UP000177622">
    <property type="component" value="Unassembled WGS sequence"/>
</dbReference>
<organism evidence="2 3">
    <name type="scientific">Penicillium arizonense</name>
    <dbReference type="NCBI Taxonomy" id="1835702"/>
    <lineage>
        <taxon>Eukaryota</taxon>
        <taxon>Fungi</taxon>
        <taxon>Dikarya</taxon>
        <taxon>Ascomycota</taxon>
        <taxon>Pezizomycotina</taxon>
        <taxon>Eurotiomycetes</taxon>
        <taxon>Eurotiomycetidae</taxon>
        <taxon>Eurotiales</taxon>
        <taxon>Aspergillaceae</taxon>
        <taxon>Penicillium</taxon>
    </lineage>
</organism>
<keyword evidence="3" id="KW-1185">Reference proteome</keyword>
<comment type="caution">
    <text evidence="2">The sequence shown here is derived from an EMBL/GenBank/DDBJ whole genome shotgun (WGS) entry which is preliminary data.</text>
</comment>
<accession>A0A1F5KZG1</accession>
<evidence type="ECO:0000313" key="2">
    <source>
        <dbReference type="EMBL" id="OGE46398.1"/>
    </source>
</evidence>
<protein>
    <submittedName>
        <fullName evidence="2">Uncharacterized protein</fullName>
    </submittedName>
</protein>
<dbReference type="EMBL" id="LXJU01000304">
    <property type="protein sequence ID" value="OGE46398.1"/>
    <property type="molecule type" value="Genomic_DNA"/>
</dbReference>